<feature type="compositionally biased region" description="Acidic residues" evidence="1">
    <location>
        <begin position="38"/>
        <end position="68"/>
    </location>
</feature>
<feature type="region of interest" description="Disordered" evidence="1">
    <location>
        <begin position="1"/>
        <end position="93"/>
    </location>
</feature>
<dbReference type="InterPro" id="IPR027921">
    <property type="entry name" value="NOPCHAP1"/>
</dbReference>
<evidence type="ECO:0000256" key="1">
    <source>
        <dbReference type="SAM" id="MobiDB-lite"/>
    </source>
</evidence>
<gene>
    <name evidence="2" type="ORF">SETTUDRAFT_153895</name>
</gene>
<dbReference type="EMBL" id="KB908592">
    <property type="protein sequence ID" value="EOA87169.1"/>
    <property type="molecule type" value="Genomic_DNA"/>
</dbReference>
<reference evidence="2 3" key="1">
    <citation type="journal article" date="2012" name="PLoS Pathog.">
        <title>Diverse lifestyles and strategies of plant pathogenesis encoded in the genomes of eighteen Dothideomycetes fungi.</title>
        <authorList>
            <person name="Ohm R.A."/>
            <person name="Feau N."/>
            <person name="Henrissat B."/>
            <person name="Schoch C.L."/>
            <person name="Horwitz B.A."/>
            <person name="Barry K.W."/>
            <person name="Condon B.J."/>
            <person name="Copeland A.C."/>
            <person name="Dhillon B."/>
            <person name="Glaser F."/>
            <person name="Hesse C.N."/>
            <person name="Kosti I."/>
            <person name="LaButti K."/>
            <person name="Lindquist E.A."/>
            <person name="Lucas S."/>
            <person name="Salamov A.A."/>
            <person name="Bradshaw R.E."/>
            <person name="Ciuffetti L."/>
            <person name="Hamelin R.C."/>
            <person name="Kema G.H.J."/>
            <person name="Lawrence C."/>
            <person name="Scott J.A."/>
            <person name="Spatafora J.W."/>
            <person name="Turgeon B.G."/>
            <person name="de Wit P.J.G.M."/>
            <person name="Zhong S."/>
            <person name="Goodwin S.B."/>
            <person name="Grigoriev I.V."/>
        </authorList>
    </citation>
    <scope>NUCLEOTIDE SEQUENCE [LARGE SCALE GENOMIC DNA]</scope>
    <source>
        <strain evidence="3">28A</strain>
    </source>
</reference>
<keyword evidence="3" id="KW-1185">Reference proteome</keyword>
<proteinExistence type="predicted"/>
<feature type="compositionally biased region" description="Low complexity" evidence="1">
    <location>
        <begin position="1"/>
        <end position="22"/>
    </location>
</feature>
<dbReference type="Proteomes" id="UP000016935">
    <property type="component" value="Unassembled WGS sequence"/>
</dbReference>
<dbReference type="PANTHER" id="PTHR38489">
    <property type="entry name" value="HISTONE CHAPERONE DOMAIN-CONTAINING PROTEIN"/>
    <property type="match status" value="1"/>
</dbReference>
<dbReference type="GO" id="GO:0000492">
    <property type="term" value="P:box C/D snoRNP assembly"/>
    <property type="evidence" value="ECO:0007669"/>
    <property type="project" value="InterPro"/>
</dbReference>
<dbReference type="GeneID" id="19397348"/>
<dbReference type="AlphaFoldDB" id="R0KCU0"/>
<reference evidence="2 3" key="2">
    <citation type="journal article" date="2013" name="PLoS Genet.">
        <title>Comparative genome structure, secondary metabolite, and effector coding capacity across Cochliobolus pathogens.</title>
        <authorList>
            <person name="Condon B.J."/>
            <person name="Leng Y."/>
            <person name="Wu D."/>
            <person name="Bushley K.E."/>
            <person name="Ohm R.A."/>
            <person name="Otillar R."/>
            <person name="Martin J."/>
            <person name="Schackwitz W."/>
            <person name="Grimwood J."/>
            <person name="MohdZainudin N."/>
            <person name="Xue C."/>
            <person name="Wang R."/>
            <person name="Manning V.A."/>
            <person name="Dhillon B."/>
            <person name="Tu Z.J."/>
            <person name="Steffenson B.J."/>
            <person name="Salamov A."/>
            <person name="Sun H."/>
            <person name="Lowry S."/>
            <person name="LaButti K."/>
            <person name="Han J."/>
            <person name="Copeland A."/>
            <person name="Lindquist E."/>
            <person name="Barry K."/>
            <person name="Schmutz J."/>
            <person name="Baker S.E."/>
            <person name="Ciuffetti L.M."/>
            <person name="Grigoriev I.V."/>
            <person name="Zhong S."/>
            <person name="Turgeon B.G."/>
        </authorList>
    </citation>
    <scope>NUCLEOTIDE SEQUENCE [LARGE SCALE GENOMIC DNA]</scope>
    <source>
        <strain evidence="3">28A</strain>
    </source>
</reference>
<feature type="region of interest" description="Disordered" evidence="1">
    <location>
        <begin position="123"/>
        <end position="202"/>
    </location>
</feature>
<dbReference type="HOGENOM" id="CLU_081361_0_0_1"/>
<dbReference type="PANTHER" id="PTHR38489:SF1">
    <property type="entry name" value="HISTONE CHAPERONE DOMAIN-CONTAINING PROTEIN"/>
    <property type="match status" value="1"/>
</dbReference>
<protein>
    <submittedName>
        <fullName evidence="2">Uncharacterized protein</fullName>
    </submittedName>
</protein>
<sequence>MSPPSTLASAGAASSSKTTTKTLGHDTTSDSDSTLSESSEEPSSDESSSEEEDDNDDDDSADDTEMALDEPAGPDGVVNLRANRGNKPTMKLSALEMGPDIRGFLKDFLPKLKAANEELDAQKKAGTLRSLDAGDQQDGEPYIEMDLGLGVLEEKDANATSDTDGESDTQDSNTEKDVLGKLMGRQQKQDPAGIEVLQNTTS</sequence>
<name>R0KCU0_EXST2</name>
<dbReference type="STRING" id="671987.R0KCU0"/>
<dbReference type="OrthoDB" id="1112980at2759"/>
<accession>R0KCU0</accession>
<dbReference type="Pfam" id="PF15370">
    <property type="entry name" value="NOPCHAP1"/>
    <property type="match status" value="1"/>
</dbReference>
<evidence type="ECO:0000313" key="2">
    <source>
        <dbReference type="EMBL" id="EOA87169.1"/>
    </source>
</evidence>
<evidence type="ECO:0000313" key="3">
    <source>
        <dbReference type="Proteomes" id="UP000016935"/>
    </source>
</evidence>
<organism evidence="2 3">
    <name type="scientific">Exserohilum turcicum (strain 28A)</name>
    <name type="common">Northern leaf blight fungus</name>
    <name type="synonym">Setosphaeria turcica</name>
    <dbReference type="NCBI Taxonomy" id="671987"/>
    <lineage>
        <taxon>Eukaryota</taxon>
        <taxon>Fungi</taxon>
        <taxon>Dikarya</taxon>
        <taxon>Ascomycota</taxon>
        <taxon>Pezizomycotina</taxon>
        <taxon>Dothideomycetes</taxon>
        <taxon>Pleosporomycetidae</taxon>
        <taxon>Pleosporales</taxon>
        <taxon>Pleosporineae</taxon>
        <taxon>Pleosporaceae</taxon>
        <taxon>Exserohilum</taxon>
    </lineage>
</organism>
<dbReference type="eggNOG" id="ENOG502SBR7">
    <property type="taxonomic scope" value="Eukaryota"/>
</dbReference>
<dbReference type="RefSeq" id="XP_008025643.1">
    <property type="nucleotide sequence ID" value="XM_008027452.1"/>
</dbReference>